<dbReference type="PATRIC" id="fig|1202534.3.peg.832"/>
<evidence type="ECO:0000313" key="6">
    <source>
        <dbReference type="Proteomes" id="UP000013988"/>
    </source>
</evidence>
<sequence length="392" mass="41863">MKIKGYVRPDGKIGIRNKVLILSTVGCANGTVERIAAQVEGAVAIPNVKGCGQIGKGIEIMRRSLINLASNPNVYGTILVGLGCETTKPYELAEEIRKNSPKPLEVITIQDQGGTLKAIEAGVKLARNMAEEMSKVEREYVDLSNIVLATNCGGSDATSGLAANPTLGKCSDRLIENGGTVILGETTELIGTEHILGRRAKNEKVKDDIYKIIKDLENQFIETGIDVRGANPTPGNMKGGLSTLEEKALGGISKGGSTSINEVVEYASIPKEKGFVIMDTPGYDIESVSGMVAGGAQVCVFTSGRGTPIGNALIPVIKITGNKVTFANMEDNIDMDTSGVIEGTKKLDELGKELFEMLVDVCNGKKTKAELYGFDDFAIYHNQEIWCNCELN</sequence>
<evidence type="ECO:0000259" key="3">
    <source>
        <dbReference type="Pfam" id="PF04295"/>
    </source>
</evidence>
<dbReference type="AlphaFoldDB" id="R9CE27"/>
<dbReference type="GO" id="GO:0016829">
    <property type="term" value="F:lyase activity"/>
    <property type="evidence" value="ECO:0007669"/>
    <property type="project" value="UniProtKB-KW"/>
</dbReference>
<dbReference type="PANTHER" id="PTHR30536:SF5">
    <property type="entry name" value="ALTRONATE DEHYDRATASE"/>
    <property type="match status" value="1"/>
</dbReference>
<evidence type="ECO:0000256" key="2">
    <source>
        <dbReference type="ARBA" id="ARBA00023239"/>
    </source>
</evidence>
<keyword evidence="6" id="KW-1185">Reference proteome</keyword>
<comment type="similarity">
    <text evidence="1">Belongs to the UxaA family.</text>
</comment>
<dbReference type="OrthoDB" id="9804574at2"/>
<organism evidence="5 6">
    <name type="scientific">Clostridium sartagoforme AAU1</name>
    <dbReference type="NCBI Taxonomy" id="1202534"/>
    <lineage>
        <taxon>Bacteria</taxon>
        <taxon>Bacillati</taxon>
        <taxon>Bacillota</taxon>
        <taxon>Clostridia</taxon>
        <taxon>Eubacteriales</taxon>
        <taxon>Clostridiaceae</taxon>
        <taxon>Clostridium</taxon>
    </lineage>
</organism>
<dbReference type="EMBL" id="ASRV01000045">
    <property type="protein sequence ID" value="EOR27523.1"/>
    <property type="molecule type" value="Genomic_DNA"/>
</dbReference>
<protein>
    <submittedName>
        <fullName evidence="5">Altronate dehydratase</fullName>
    </submittedName>
</protein>
<name>R9CE27_9CLOT</name>
<dbReference type="Proteomes" id="UP000013988">
    <property type="component" value="Unassembled WGS sequence"/>
</dbReference>
<dbReference type="PANTHER" id="PTHR30536">
    <property type="entry name" value="ALTRONATE/GALACTARATE DEHYDRATASE"/>
    <property type="match status" value="1"/>
</dbReference>
<accession>R9CE27</accession>
<comment type="caution">
    <text evidence="5">The sequence shown here is derived from an EMBL/GenBank/DDBJ whole genome shotgun (WGS) entry which is preliminary data.</text>
</comment>
<dbReference type="InterPro" id="IPR007392">
    <property type="entry name" value="GD_AH_second"/>
</dbReference>
<evidence type="ECO:0000256" key="1">
    <source>
        <dbReference type="ARBA" id="ARBA00010986"/>
    </source>
</evidence>
<feature type="domain" description="D-galactarate/Altronate dehydratase C-terminal" evidence="4">
    <location>
        <begin position="143"/>
        <end position="382"/>
    </location>
</feature>
<reference evidence="5 6" key="1">
    <citation type="submission" date="2013-03" db="EMBL/GenBank/DDBJ databases">
        <title>Whole genome shotgun sequencing of Clostridium sartagoforme AAU1.</title>
        <authorList>
            <person name="Joshi C.G."/>
            <person name="Duggirala S.M."/>
            <person name="Nathani N.M."/>
            <person name="Bhatt V.D."/>
            <person name="Patel A.K."/>
            <person name="Pandya P.R."/>
            <person name="KaPatel J.A."/>
        </authorList>
    </citation>
    <scope>NUCLEOTIDE SEQUENCE [LARGE SCALE GENOMIC DNA]</scope>
    <source>
        <strain evidence="5 6">AAU1</strain>
    </source>
</reference>
<proteinExistence type="inferred from homology"/>
<keyword evidence="2" id="KW-0456">Lyase</keyword>
<dbReference type="GO" id="GO:0019698">
    <property type="term" value="P:D-galacturonate catabolic process"/>
    <property type="evidence" value="ECO:0007669"/>
    <property type="project" value="TreeGrafter"/>
</dbReference>
<gene>
    <name evidence="5" type="ORF">A500_04166</name>
</gene>
<evidence type="ECO:0000313" key="5">
    <source>
        <dbReference type="EMBL" id="EOR27523.1"/>
    </source>
</evidence>
<evidence type="ECO:0000259" key="4">
    <source>
        <dbReference type="Pfam" id="PF20629"/>
    </source>
</evidence>
<dbReference type="InterPro" id="IPR048332">
    <property type="entry name" value="GD_AH_C"/>
</dbReference>
<dbReference type="Pfam" id="PF04295">
    <property type="entry name" value="GD_AH_second"/>
    <property type="match status" value="1"/>
</dbReference>
<dbReference type="Pfam" id="PF20629">
    <property type="entry name" value="GD_AH_C"/>
    <property type="match status" value="1"/>
</dbReference>
<dbReference type="InterPro" id="IPR052172">
    <property type="entry name" value="UxaA_altronate/galactarate_dh"/>
</dbReference>
<feature type="domain" description="D-galactarate/Altronate dehydratase second" evidence="3">
    <location>
        <begin position="5"/>
        <end position="133"/>
    </location>
</feature>